<dbReference type="Proteomes" id="UP001652625">
    <property type="component" value="Chromosome 01"/>
</dbReference>
<name>A0ABM4B6B6_HYDVU</name>
<evidence type="ECO:0000313" key="1">
    <source>
        <dbReference type="Proteomes" id="UP001652625"/>
    </source>
</evidence>
<keyword evidence="1" id="KW-1185">Reference proteome</keyword>
<reference evidence="2" key="2">
    <citation type="submission" date="2025-08" db="UniProtKB">
        <authorList>
            <consortium name="RefSeq"/>
        </authorList>
    </citation>
    <scope>IDENTIFICATION</scope>
</reference>
<accession>A0ABM4B6B6</accession>
<dbReference type="GeneID" id="136075366"/>
<dbReference type="RefSeq" id="XP_065644387.1">
    <property type="nucleotide sequence ID" value="XM_065788315.1"/>
</dbReference>
<evidence type="ECO:0000313" key="2">
    <source>
        <dbReference type="RefSeq" id="XP_065644387.1"/>
    </source>
</evidence>
<proteinExistence type="predicted"/>
<dbReference type="PANTHER" id="PTHR33053">
    <property type="entry name" value="PROTEIN, PUTATIVE-RELATED"/>
    <property type="match status" value="1"/>
</dbReference>
<protein>
    <submittedName>
        <fullName evidence="2">Uncharacterized protein LOC136075366</fullName>
    </submittedName>
</protein>
<gene>
    <name evidence="2" type="primary">LOC136075366</name>
</gene>
<organism evidence="1 2">
    <name type="scientific">Hydra vulgaris</name>
    <name type="common">Hydra</name>
    <name type="synonym">Hydra attenuata</name>
    <dbReference type="NCBI Taxonomy" id="6087"/>
    <lineage>
        <taxon>Eukaryota</taxon>
        <taxon>Metazoa</taxon>
        <taxon>Cnidaria</taxon>
        <taxon>Hydrozoa</taxon>
        <taxon>Hydroidolina</taxon>
        <taxon>Anthoathecata</taxon>
        <taxon>Aplanulata</taxon>
        <taxon>Hydridae</taxon>
        <taxon>Hydra</taxon>
    </lineage>
</organism>
<reference evidence="1" key="1">
    <citation type="submission" date="2025-05" db="UniProtKB">
        <authorList>
            <consortium name="RefSeq"/>
        </authorList>
    </citation>
    <scope>NUCLEOTIDE SEQUENCE [LARGE SCALE GENOMIC DNA]</scope>
</reference>
<sequence length="485" mass="55320">MAKNFECCQGTKRRRVRRAVDELLKSVNERNKEPDINNDLGLCYESVNNIMTSGDVEIRSCILDENEIDENSKKIDNNLSDVSLQYDVESKSQLFNSEAITYNLTDGNYSDNESNFSEYSDKFVGSSNDEENVCKCDIRDQLATWVVTHNISTTAVTALLHILWLAGLNVPKDERTLMETPKKVSNIIARAGGSYYYVGVKTALLSALSQLNESTLSDISALSLNINVDGIPLFHSSNMQLWPILGYVNELPKKQVFIIGLYTGKTKPTSVEEYLNDFILEMKSLSEGLEYREKRYDIFINAIICDAPARAFIKCIKGHCGYNGCERCIQEGVHLKYRMTFPDTNSTLRTDADFIVQKDEDHHIALSPLTELPVGLVTQCPLDYMHLVCLGIVRRIISLWIKGDLKNRLSANTVNKISEKLISLKKYFPKEFARRPRSLNEYQQWRATELRQFLLYTGPTILFKLVSDNVYRNFLLLSAFYDIFT</sequence>